<protein>
    <submittedName>
        <fullName evidence="2">Uncharacterized protein</fullName>
    </submittedName>
</protein>
<proteinExistence type="predicted"/>
<evidence type="ECO:0000256" key="1">
    <source>
        <dbReference type="SAM" id="Phobius"/>
    </source>
</evidence>
<keyword evidence="1" id="KW-0472">Membrane</keyword>
<dbReference type="AlphaFoldDB" id="A0A968GEC8"/>
<keyword evidence="1" id="KW-0812">Transmembrane</keyword>
<dbReference type="EMBL" id="JAATLK010000001">
    <property type="protein sequence ID" value="NIZ46648.1"/>
    <property type="molecule type" value="Genomic_DNA"/>
</dbReference>
<name>A0A968GEC8_9SPIO</name>
<keyword evidence="3" id="KW-1185">Reference proteome</keyword>
<dbReference type="RefSeq" id="WP_167703102.1">
    <property type="nucleotide sequence ID" value="NZ_CP118168.1"/>
</dbReference>
<feature type="transmembrane region" description="Helical" evidence="1">
    <location>
        <begin position="6"/>
        <end position="39"/>
    </location>
</feature>
<feature type="transmembrane region" description="Helical" evidence="1">
    <location>
        <begin position="59"/>
        <end position="87"/>
    </location>
</feature>
<evidence type="ECO:0000313" key="2">
    <source>
        <dbReference type="EMBL" id="NIZ46648.1"/>
    </source>
</evidence>
<evidence type="ECO:0000313" key="3">
    <source>
        <dbReference type="Proteomes" id="UP000752013"/>
    </source>
</evidence>
<gene>
    <name evidence="2" type="ORF">HCT46_01730</name>
</gene>
<keyword evidence="1" id="KW-1133">Transmembrane helix</keyword>
<sequence length="90" mass="10174">MNDWILVLLGGLLGGFLGIRILGSLALYHLPLLILSALFDIGTYKNHQDIPTAKFRRRLYGVGCLLVELILLIIVLLMLSEIIKIIWKIF</sequence>
<comment type="caution">
    <text evidence="2">The sequence shown here is derived from an EMBL/GenBank/DDBJ whole genome shotgun (WGS) entry which is preliminary data.</text>
</comment>
<organism evidence="2 3">
    <name type="scientific">Entomospira nematocerorum</name>
    <dbReference type="NCBI Taxonomy" id="2719987"/>
    <lineage>
        <taxon>Bacteria</taxon>
        <taxon>Pseudomonadati</taxon>
        <taxon>Spirochaetota</taxon>
        <taxon>Spirochaetia</taxon>
        <taxon>Spirochaetales</taxon>
        <taxon>Spirochaetaceae</taxon>
        <taxon>Entomospira</taxon>
    </lineage>
</organism>
<dbReference type="Proteomes" id="UP000752013">
    <property type="component" value="Unassembled WGS sequence"/>
</dbReference>
<reference evidence="2" key="1">
    <citation type="submission" date="2020-03" db="EMBL/GenBank/DDBJ databases">
        <title>Spirochaetal bacteria isolated from arthropods constitute a novel genus Entomospira genus novum within the order Spirochaetales.</title>
        <authorList>
            <person name="Grana-Miraglia L."/>
            <person name="Sikutova S."/>
            <person name="Fingerle V."/>
            <person name="Sing A."/>
            <person name="Castillo-Ramirez S."/>
            <person name="Margos G."/>
            <person name="Rudolf I."/>
        </authorList>
    </citation>
    <scope>NUCLEOTIDE SEQUENCE</scope>
    <source>
        <strain evidence="2">BR208</strain>
    </source>
</reference>
<accession>A0A968GEC8</accession>